<evidence type="ECO:0000256" key="4">
    <source>
        <dbReference type="ARBA" id="ARBA00023125"/>
    </source>
</evidence>
<feature type="domain" description="HTH lysR-type" evidence="7">
    <location>
        <begin position="83"/>
        <end position="140"/>
    </location>
</feature>
<dbReference type="Gene3D" id="1.10.10.10">
    <property type="entry name" value="Winged helix-like DNA-binding domain superfamily/Winged helix DNA-binding domain"/>
    <property type="match status" value="1"/>
</dbReference>
<dbReference type="CDD" id="cd08433">
    <property type="entry name" value="PBP2_Nac"/>
    <property type="match status" value="1"/>
</dbReference>
<reference evidence="9" key="2">
    <citation type="submission" date="2012-01" db="EMBL/GenBank/DDBJ databases">
        <title>Complete sequence of chromosome of Rahnella aquatilis CIP 78.65.</title>
        <authorList>
            <person name="Lucas S."/>
            <person name="Han J."/>
            <person name="Lapidus A."/>
            <person name="Cheng J.-F."/>
            <person name="Goodwin L."/>
            <person name="Pitluck S."/>
            <person name="Peters L."/>
            <person name="Ovchinnikova G."/>
            <person name="Held B."/>
            <person name="Detter J.C."/>
            <person name="Han C."/>
            <person name="Tapia R."/>
            <person name="Land M."/>
            <person name="Hauser L."/>
            <person name="Kyrpides N."/>
            <person name="Ivanova N."/>
            <person name="Pagani I."/>
            <person name="Sobecky P."/>
            <person name="Martinez R."/>
            <person name="Woyke T."/>
        </authorList>
    </citation>
    <scope>NUCLEOTIDE SEQUENCE [LARGE SCALE GENOMIC DNA]</scope>
    <source>
        <strain evidence="9">ATCC 33071 / DSM 4594 / JCM 1683 / NBRC 105701 / NCIMB 13365 / CIP 78.65</strain>
    </source>
</reference>
<dbReference type="NCBIfam" id="NF008410">
    <property type="entry name" value="PRK11233.1"/>
    <property type="match status" value="1"/>
</dbReference>
<evidence type="ECO:0000256" key="1">
    <source>
        <dbReference type="ARBA" id="ARBA00009437"/>
    </source>
</evidence>
<dbReference type="Pfam" id="PF00126">
    <property type="entry name" value="HTH_1"/>
    <property type="match status" value="1"/>
</dbReference>
<dbReference type="STRING" id="745277.Rahaq2_1750"/>
<organism evidence="8 9">
    <name type="scientific">Rahnella aquatilis (strain ATCC 33071 / DSM 4594 / JCM 1683 / NBRC 105701 / NCIMB 13365 / CIP 78.65)</name>
    <dbReference type="NCBI Taxonomy" id="745277"/>
    <lineage>
        <taxon>Bacteria</taxon>
        <taxon>Pseudomonadati</taxon>
        <taxon>Pseudomonadota</taxon>
        <taxon>Gammaproteobacteria</taxon>
        <taxon>Enterobacterales</taxon>
        <taxon>Yersiniaceae</taxon>
        <taxon>Rahnella</taxon>
    </lineage>
</organism>
<evidence type="ECO:0000313" key="9">
    <source>
        <dbReference type="Proteomes" id="UP000009010"/>
    </source>
</evidence>
<dbReference type="PANTHER" id="PTHR30293">
    <property type="entry name" value="TRANSCRIPTIONAL REGULATORY PROTEIN NAC-RELATED"/>
    <property type="match status" value="1"/>
</dbReference>
<dbReference type="eggNOG" id="COG0583">
    <property type="taxonomic scope" value="Bacteria"/>
</dbReference>
<keyword evidence="6" id="KW-0804">Transcription</keyword>
<dbReference type="GO" id="GO:0003677">
    <property type="term" value="F:DNA binding"/>
    <property type="evidence" value="ECO:0007669"/>
    <property type="project" value="UniProtKB-KW"/>
</dbReference>
<dbReference type="PATRIC" id="fig|745277.3.peg.1674"/>
<dbReference type="GO" id="GO:2000142">
    <property type="term" value="P:regulation of DNA-templated transcription initiation"/>
    <property type="evidence" value="ECO:0007669"/>
    <property type="project" value="TreeGrafter"/>
</dbReference>
<sequence>MILVQASFVAHLIIRRFLPVICFSLIPRNSFLLYFVVLVPETGVFKRYAGDWRKSCFYQSHLLFTSTMAAQGYPFSRKMETEMNLRRLKYFVKIVDIGSLTQAADVLHIAQPALSQQLATLEGELQQQLLIRTKRGVTPTEAGNILYAHAQAILRQCDQIHSAVNNAGQSLTGQVSVGLAPGTAASGLALPLLQAVRKQHPGILLYLNENFGTALGDLVLNGRMDMAVFYGSGMTSGLSSQPLIKEDLYLVGAHSVPNPGKYVELSDVAKLNLFMPRSHNVTRRLVDDAMAVRRLSANIIGEIESSATLTAAVASGLGVTILPESAARAMTGPAKAWMSCISGPVIQVPLSLCVSETLALSQEAMAVKKILLSLVFEQTAPVIEPMLVAS</sequence>
<evidence type="ECO:0000256" key="5">
    <source>
        <dbReference type="ARBA" id="ARBA00023159"/>
    </source>
</evidence>
<dbReference type="HOGENOM" id="CLU_039613_6_5_6"/>
<name>H2ITW6_RAHAC</name>
<gene>
    <name evidence="8" type="ordered locus">Rahaq2_1750</name>
</gene>
<evidence type="ECO:0000256" key="3">
    <source>
        <dbReference type="ARBA" id="ARBA00023015"/>
    </source>
</evidence>
<keyword evidence="2" id="KW-0678">Repressor</keyword>
<evidence type="ECO:0000256" key="2">
    <source>
        <dbReference type="ARBA" id="ARBA00022491"/>
    </source>
</evidence>
<accession>H2ITW6</accession>
<comment type="similarity">
    <text evidence="1">Belongs to the LysR transcriptional regulatory family.</text>
</comment>
<keyword evidence="3" id="KW-0805">Transcription regulation</keyword>
<proteinExistence type="inferred from homology"/>
<dbReference type="InterPro" id="IPR036388">
    <property type="entry name" value="WH-like_DNA-bd_sf"/>
</dbReference>
<dbReference type="SUPFAM" id="SSF46785">
    <property type="entry name" value="Winged helix' DNA-binding domain"/>
    <property type="match status" value="1"/>
</dbReference>
<dbReference type="PANTHER" id="PTHR30293:SF0">
    <property type="entry name" value="NITROGEN ASSIMILATION REGULATORY PROTEIN NAC"/>
    <property type="match status" value="1"/>
</dbReference>
<keyword evidence="9" id="KW-1185">Reference proteome</keyword>
<dbReference type="GO" id="GO:0003700">
    <property type="term" value="F:DNA-binding transcription factor activity"/>
    <property type="evidence" value="ECO:0007669"/>
    <property type="project" value="InterPro"/>
</dbReference>
<evidence type="ECO:0000313" key="8">
    <source>
        <dbReference type="EMBL" id="AEX51622.1"/>
    </source>
</evidence>
<dbReference type="PRINTS" id="PR00039">
    <property type="entry name" value="HTHLYSR"/>
</dbReference>
<evidence type="ECO:0000256" key="6">
    <source>
        <dbReference type="ARBA" id="ARBA00023163"/>
    </source>
</evidence>
<dbReference type="InterPro" id="IPR000847">
    <property type="entry name" value="LysR_HTH_N"/>
</dbReference>
<dbReference type="FunFam" id="1.10.10.10:FF:000001">
    <property type="entry name" value="LysR family transcriptional regulator"/>
    <property type="match status" value="1"/>
</dbReference>
<dbReference type="InterPro" id="IPR036390">
    <property type="entry name" value="WH_DNA-bd_sf"/>
</dbReference>
<dbReference type="EMBL" id="CP003244">
    <property type="protein sequence ID" value="AEX51622.1"/>
    <property type="molecule type" value="Genomic_DNA"/>
</dbReference>
<keyword evidence="5" id="KW-0010">Activator</keyword>
<dbReference type="PROSITE" id="PS50931">
    <property type="entry name" value="HTH_LYSR"/>
    <property type="match status" value="1"/>
</dbReference>
<keyword evidence="4" id="KW-0238">DNA-binding</keyword>
<dbReference type="InterPro" id="IPR005119">
    <property type="entry name" value="LysR_subst-bd"/>
</dbReference>
<dbReference type="KEGG" id="raq:Rahaq2_1750"/>
<dbReference type="Proteomes" id="UP000009010">
    <property type="component" value="Chromosome"/>
</dbReference>
<dbReference type="Gene3D" id="3.40.190.290">
    <property type="match status" value="1"/>
</dbReference>
<protein>
    <submittedName>
        <fullName evidence="8">Transcriptional regulator</fullName>
    </submittedName>
</protein>
<reference evidence="8 9" key="1">
    <citation type="journal article" date="2012" name="J. Bacteriol.">
        <title>Complete Genome Sequence of Rahnella aquatilis CIP 78.65.</title>
        <authorList>
            <person name="Martinez R.J."/>
            <person name="Bruce D."/>
            <person name="Detter C."/>
            <person name="Goodwin L.A."/>
            <person name="Han J."/>
            <person name="Han C.S."/>
            <person name="Held B."/>
            <person name="Land M.L."/>
            <person name="Mikhailova N."/>
            <person name="Nolan M."/>
            <person name="Pennacchio L."/>
            <person name="Pitluck S."/>
            <person name="Tapia R."/>
            <person name="Woyke T."/>
            <person name="Sobecky P.A."/>
        </authorList>
    </citation>
    <scope>NUCLEOTIDE SEQUENCE [LARGE SCALE GENOMIC DNA]</scope>
    <source>
        <strain evidence="9">ATCC 33071 / DSM 4594 / JCM 1683 / NBRC 105701 / NCIMB 13365 / CIP 78.65</strain>
    </source>
</reference>
<dbReference type="SUPFAM" id="SSF53850">
    <property type="entry name" value="Periplasmic binding protein-like II"/>
    <property type="match status" value="1"/>
</dbReference>
<dbReference type="AlphaFoldDB" id="H2ITW6"/>
<dbReference type="Pfam" id="PF03466">
    <property type="entry name" value="LysR_substrate"/>
    <property type="match status" value="1"/>
</dbReference>
<evidence type="ECO:0000259" key="7">
    <source>
        <dbReference type="PROSITE" id="PS50931"/>
    </source>
</evidence>